<dbReference type="Pfam" id="PF06985">
    <property type="entry name" value="HET"/>
    <property type="match status" value="1"/>
</dbReference>
<accession>A0A6A6IVI9</accession>
<organism evidence="4 5">
    <name type="scientific">Trematosphaeria pertusa</name>
    <dbReference type="NCBI Taxonomy" id="390896"/>
    <lineage>
        <taxon>Eukaryota</taxon>
        <taxon>Fungi</taxon>
        <taxon>Dikarya</taxon>
        <taxon>Ascomycota</taxon>
        <taxon>Pezizomycotina</taxon>
        <taxon>Dothideomycetes</taxon>
        <taxon>Pleosporomycetidae</taxon>
        <taxon>Pleosporales</taxon>
        <taxon>Massarineae</taxon>
        <taxon>Trematosphaeriaceae</taxon>
        <taxon>Trematosphaeria</taxon>
    </lineage>
</organism>
<name>A0A6A6IVI9_9PLEO</name>
<evidence type="ECO:0000259" key="3">
    <source>
        <dbReference type="Pfam" id="PF06985"/>
    </source>
</evidence>
<evidence type="ECO:0000256" key="2">
    <source>
        <dbReference type="SAM" id="Phobius"/>
    </source>
</evidence>
<keyword evidence="2" id="KW-0472">Membrane</keyword>
<gene>
    <name evidence="4" type="ORF">BU26DRAFT_515588</name>
</gene>
<feature type="compositionally biased region" description="Basic and acidic residues" evidence="1">
    <location>
        <begin position="440"/>
        <end position="457"/>
    </location>
</feature>
<dbReference type="PANTHER" id="PTHR24148">
    <property type="entry name" value="ANKYRIN REPEAT DOMAIN-CONTAINING PROTEIN 39 HOMOLOG-RELATED"/>
    <property type="match status" value="1"/>
</dbReference>
<protein>
    <submittedName>
        <fullName evidence="4">HET-domain-containing protein</fullName>
    </submittedName>
</protein>
<dbReference type="RefSeq" id="XP_033688217.1">
    <property type="nucleotide sequence ID" value="XM_033828111.1"/>
</dbReference>
<feature type="transmembrane region" description="Helical" evidence="2">
    <location>
        <begin position="587"/>
        <end position="606"/>
    </location>
</feature>
<proteinExistence type="predicted"/>
<evidence type="ECO:0000256" key="1">
    <source>
        <dbReference type="SAM" id="MobiDB-lite"/>
    </source>
</evidence>
<keyword evidence="2" id="KW-0812">Transmembrane</keyword>
<dbReference type="GeneID" id="54581441"/>
<dbReference type="InterPro" id="IPR052895">
    <property type="entry name" value="HetReg/Transcr_Mod"/>
</dbReference>
<keyword evidence="2" id="KW-1133">Transmembrane helix</keyword>
<reference evidence="4" key="1">
    <citation type="journal article" date="2020" name="Stud. Mycol.">
        <title>101 Dothideomycetes genomes: a test case for predicting lifestyles and emergence of pathogens.</title>
        <authorList>
            <person name="Haridas S."/>
            <person name="Albert R."/>
            <person name="Binder M."/>
            <person name="Bloem J."/>
            <person name="Labutti K."/>
            <person name="Salamov A."/>
            <person name="Andreopoulos B."/>
            <person name="Baker S."/>
            <person name="Barry K."/>
            <person name="Bills G."/>
            <person name="Bluhm B."/>
            <person name="Cannon C."/>
            <person name="Castanera R."/>
            <person name="Culley D."/>
            <person name="Daum C."/>
            <person name="Ezra D."/>
            <person name="Gonzalez J."/>
            <person name="Henrissat B."/>
            <person name="Kuo A."/>
            <person name="Liang C."/>
            <person name="Lipzen A."/>
            <person name="Lutzoni F."/>
            <person name="Magnuson J."/>
            <person name="Mondo S."/>
            <person name="Nolan M."/>
            <person name="Ohm R."/>
            <person name="Pangilinan J."/>
            <person name="Park H.-J."/>
            <person name="Ramirez L."/>
            <person name="Alfaro M."/>
            <person name="Sun H."/>
            <person name="Tritt A."/>
            <person name="Yoshinaga Y."/>
            <person name="Zwiers L.-H."/>
            <person name="Turgeon B."/>
            <person name="Goodwin S."/>
            <person name="Spatafora J."/>
            <person name="Crous P."/>
            <person name="Grigoriev I."/>
        </authorList>
    </citation>
    <scope>NUCLEOTIDE SEQUENCE</scope>
    <source>
        <strain evidence="4">CBS 122368</strain>
    </source>
</reference>
<dbReference type="AlphaFoldDB" id="A0A6A6IVI9"/>
<dbReference type="InterPro" id="IPR010730">
    <property type="entry name" value="HET"/>
</dbReference>
<sequence length="714" mass="81594">MSDTLPPYEYSPFPVTEDPDDIYIRLMTLHPGPKTGPITCTIFETRLSQVSEHKFEAVSYCWGDPEDQFDIFIVPSSLVSARSGRVLRVNRSLEPFLYRTRSVGRPRPRTLWVDSICINQQNKPEKSAQVARMRDIYLHAVQTLSWLGPETASSSEGINYAATLAKRGLYHLASKGDIDLTPEQKEPLNVEIEIKVGHQGLEALFTLIDRPYFQRAWIVQEVAVSRNAYIVCGDNTLRWVELLLAVAYLVEREAWLMEFYPSQQMASLLCFRSSQEEWEQNTEVEWWRVLLRHRECQSTDGRDKVFAFLGLRCQSMFKQLNIEPDYDGSTMESLFTRLAVSALEKGHIEVLSVPRLVTKSTPGEDGDLKPLQIPSWAPDWRWSKATPPPAYWQIYPKTYVSDAPYQATPGSPFDVSFELNGLQKSDAGRTQKGELVGDVSGEKESRGEEAEQKERRAEEVEALPTRLRLRGYTVAKVTQLTPRRWERRDPPARQTVLNQARELQHVQEQIYEWESALWPKDPAAPYHPTADSGETELDAAYHTITAGIDTYNKAVVSNPGLDTRSAIAAFEKRQRRLRPIARIGLQHFVWVYVLVMLIEHVLMWFGHRNLDMDFRQTLVPIINRRGARLKDAKGVEYLGLLPGICEVGDEVFVCSGVKAPLVLRERRKLGGAKDTEETNQAQEEKEWEFIGDCYVHGMMTGEVWGKECQDVWIA</sequence>
<keyword evidence="5" id="KW-1185">Reference proteome</keyword>
<dbReference type="EMBL" id="ML987191">
    <property type="protein sequence ID" value="KAF2253213.1"/>
    <property type="molecule type" value="Genomic_DNA"/>
</dbReference>
<dbReference type="PANTHER" id="PTHR24148:SF79">
    <property type="entry name" value="HETEROKARYON INCOMPATIBILITY DOMAIN-CONTAINING PROTEIN"/>
    <property type="match status" value="1"/>
</dbReference>
<dbReference type="Proteomes" id="UP000800094">
    <property type="component" value="Unassembled WGS sequence"/>
</dbReference>
<evidence type="ECO:0000313" key="5">
    <source>
        <dbReference type="Proteomes" id="UP000800094"/>
    </source>
</evidence>
<evidence type="ECO:0000313" key="4">
    <source>
        <dbReference type="EMBL" id="KAF2253213.1"/>
    </source>
</evidence>
<feature type="region of interest" description="Disordered" evidence="1">
    <location>
        <begin position="424"/>
        <end position="457"/>
    </location>
</feature>
<feature type="domain" description="Heterokaryon incompatibility" evidence="3">
    <location>
        <begin position="55"/>
        <end position="221"/>
    </location>
</feature>
<dbReference type="OrthoDB" id="5416609at2759"/>